<evidence type="ECO:0000313" key="2">
    <source>
        <dbReference type="Proteomes" id="UP001610444"/>
    </source>
</evidence>
<reference evidence="1 2" key="1">
    <citation type="submission" date="2024-07" db="EMBL/GenBank/DDBJ databases">
        <title>Section-level genome sequencing and comparative genomics of Aspergillus sections Usti and Cavernicolus.</title>
        <authorList>
            <consortium name="Lawrence Berkeley National Laboratory"/>
            <person name="Nybo J.L."/>
            <person name="Vesth T.C."/>
            <person name="Theobald S."/>
            <person name="Frisvad J.C."/>
            <person name="Larsen T.O."/>
            <person name="Kjaerboelling I."/>
            <person name="Rothschild-Mancinelli K."/>
            <person name="Lyhne E.K."/>
            <person name="Kogle M.E."/>
            <person name="Barry K."/>
            <person name="Clum A."/>
            <person name="Na H."/>
            <person name="Ledsgaard L."/>
            <person name="Lin J."/>
            <person name="Lipzen A."/>
            <person name="Kuo A."/>
            <person name="Riley R."/>
            <person name="Mondo S."/>
            <person name="LaButti K."/>
            <person name="Haridas S."/>
            <person name="Pangalinan J."/>
            <person name="Salamov A.A."/>
            <person name="Simmons B.A."/>
            <person name="Magnuson J.K."/>
            <person name="Chen J."/>
            <person name="Drula E."/>
            <person name="Henrissat B."/>
            <person name="Wiebenga A."/>
            <person name="Lubbers R.J."/>
            <person name="Gomes A.C."/>
            <person name="Macurrencykelacurrency M.R."/>
            <person name="Stajich J."/>
            <person name="Grigoriev I.V."/>
            <person name="Mortensen U.H."/>
            <person name="De vries R.P."/>
            <person name="Baker S.E."/>
            <person name="Andersen M.R."/>
        </authorList>
    </citation>
    <scope>NUCLEOTIDE SEQUENCE [LARGE SCALE GENOMIC DNA]</scope>
    <source>
        <strain evidence="1 2">CBS 756.74</strain>
    </source>
</reference>
<dbReference type="Proteomes" id="UP001610444">
    <property type="component" value="Unassembled WGS sequence"/>
</dbReference>
<accession>A0ABR4JKJ6</accession>
<sequence>MQGFRMDHEVWQLGHAVLFDLHLFQAALGRIAEPKEISAPQQEALSDSYLRFLSVLDNIPSHLVSPVVSPAGDPHSARLDTQARSFWVQGVNIVLTYHYLRMVILDRFIKAGLSHLLGIADSRTSLAWKKVEIAHDVLTFMTGAPFEALQVNGEPCVEKIRYVSATLLEVMQGDSGSVPVVIRARSHFSALLDYLSRLNSRVSEKLAEIYQQ</sequence>
<evidence type="ECO:0000313" key="1">
    <source>
        <dbReference type="EMBL" id="KAL2840356.1"/>
    </source>
</evidence>
<name>A0ABR4JKJ6_9EURO</name>
<keyword evidence="2" id="KW-1185">Reference proteome</keyword>
<dbReference type="RefSeq" id="XP_070894007.1">
    <property type="nucleotide sequence ID" value="XM_071041694.1"/>
</dbReference>
<proteinExistence type="predicted"/>
<protein>
    <submittedName>
        <fullName evidence="1">Uncharacterized protein</fullName>
    </submittedName>
</protein>
<comment type="caution">
    <text evidence="1">The sequence shown here is derived from an EMBL/GenBank/DDBJ whole genome shotgun (WGS) entry which is preliminary data.</text>
</comment>
<gene>
    <name evidence="1" type="ORF">BJX68DRAFT_246733</name>
</gene>
<dbReference type="EMBL" id="JBFXLR010000066">
    <property type="protein sequence ID" value="KAL2840356.1"/>
    <property type="molecule type" value="Genomic_DNA"/>
</dbReference>
<organism evidence="1 2">
    <name type="scientific">Aspergillus pseudodeflectus</name>
    <dbReference type="NCBI Taxonomy" id="176178"/>
    <lineage>
        <taxon>Eukaryota</taxon>
        <taxon>Fungi</taxon>
        <taxon>Dikarya</taxon>
        <taxon>Ascomycota</taxon>
        <taxon>Pezizomycotina</taxon>
        <taxon>Eurotiomycetes</taxon>
        <taxon>Eurotiomycetidae</taxon>
        <taxon>Eurotiales</taxon>
        <taxon>Aspergillaceae</taxon>
        <taxon>Aspergillus</taxon>
        <taxon>Aspergillus subgen. Nidulantes</taxon>
    </lineage>
</organism>
<dbReference type="GeneID" id="98156858"/>